<reference evidence="3 4" key="1">
    <citation type="submission" date="2018-02" db="EMBL/GenBank/DDBJ databases">
        <title>Genomic Encyclopedia of Archaeal and Bacterial Type Strains, Phase II (KMG-II): from individual species to whole genera.</title>
        <authorList>
            <person name="Goeker M."/>
        </authorList>
    </citation>
    <scope>NUCLEOTIDE SEQUENCE [LARGE SCALE GENOMIC DNA]</scope>
    <source>
        <strain evidence="3 4">DSM 29526</strain>
    </source>
</reference>
<dbReference type="Pfam" id="PF11827">
    <property type="entry name" value="DUF3347"/>
    <property type="match status" value="1"/>
</dbReference>
<dbReference type="EMBL" id="PTJC01000006">
    <property type="protein sequence ID" value="PPK85344.1"/>
    <property type="molecule type" value="Genomic_DNA"/>
</dbReference>
<evidence type="ECO:0000313" key="3">
    <source>
        <dbReference type="EMBL" id="PPK85344.1"/>
    </source>
</evidence>
<dbReference type="PROSITE" id="PS51257">
    <property type="entry name" value="PROKAR_LIPOPROTEIN"/>
    <property type="match status" value="1"/>
</dbReference>
<evidence type="ECO:0000259" key="2">
    <source>
        <dbReference type="Pfam" id="PF11827"/>
    </source>
</evidence>
<keyword evidence="1" id="KW-0732">Signal</keyword>
<evidence type="ECO:0000256" key="1">
    <source>
        <dbReference type="SAM" id="SignalP"/>
    </source>
</evidence>
<proteinExistence type="predicted"/>
<feature type="domain" description="DUF3347" evidence="2">
    <location>
        <begin position="80"/>
        <end position="149"/>
    </location>
</feature>
<evidence type="ECO:0000313" key="4">
    <source>
        <dbReference type="Proteomes" id="UP000237662"/>
    </source>
</evidence>
<dbReference type="AlphaFoldDB" id="A0A2S6I2D9"/>
<dbReference type="OrthoDB" id="5513217at2"/>
<keyword evidence="4" id="KW-1185">Reference proteome</keyword>
<gene>
    <name evidence="3" type="ORF">CLV84_2240</name>
</gene>
<name>A0A2S6I2D9_9BACT</name>
<comment type="caution">
    <text evidence="3">The sequence shown here is derived from an EMBL/GenBank/DDBJ whole genome shotgun (WGS) entry which is preliminary data.</text>
</comment>
<dbReference type="InterPro" id="IPR021782">
    <property type="entry name" value="DUF3347"/>
</dbReference>
<accession>A0A2S6I2D9</accession>
<protein>
    <submittedName>
        <fullName evidence="3">Uncharacterized protein DUF3347</fullName>
    </submittedName>
</protein>
<organism evidence="3 4">
    <name type="scientific">Neolewinella xylanilytica</name>
    <dbReference type="NCBI Taxonomy" id="1514080"/>
    <lineage>
        <taxon>Bacteria</taxon>
        <taxon>Pseudomonadati</taxon>
        <taxon>Bacteroidota</taxon>
        <taxon>Saprospiria</taxon>
        <taxon>Saprospirales</taxon>
        <taxon>Lewinellaceae</taxon>
        <taxon>Neolewinella</taxon>
    </lineage>
</organism>
<dbReference type="Proteomes" id="UP000237662">
    <property type="component" value="Unassembled WGS sequence"/>
</dbReference>
<feature type="chain" id="PRO_5015447600" evidence="1">
    <location>
        <begin position="35"/>
        <end position="202"/>
    </location>
</feature>
<feature type="signal peptide" evidence="1">
    <location>
        <begin position="1"/>
        <end position="34"/>
    </location>
</feature>
<sequence>MNKHAVPRACSITKVYMKTPLSLLTAFLILLVTACDSGASTPTDNATEVGIENTTPAEAAADEPIDLADAEFSDAMIDKVFQNYLQLRTALVNDDAATAATAAGNMADTFDDEREELRMLAQQIADADALDIQRTYFSALTVEIESLFEDALAGGRIYKLHCPMAFDGKGADWYSEVSEIRNPYFGDAMLTCGRVEEEITGG</sequence>